<reference evidence="1 2" key="1">
    <citation type="submission" date="2018-07" db="EMBL/GenBank/DDBJ databases">
        <title>Genomic Encyclopedia of Type Strains, Phase IV (KMG-IV): sequencing the most valuable type-strain genomes for metagenomic binning, comparative biology and taxonomic classification.</title>
        <authorList>
            <person name="Goeker M."/>
        </authorList>
    </citation>
    <scope>NUCLEOTIDE SEQUENCE [LARGE SCALE GENOMIC DNA]</scope>
    <source>
        <strain evidence="1 2">DSM 21352</strain>
    </source>
</reference>
<gene>
    <name evidence="1" type="ORF">DFR41_101854</name>
</gene>
<evidence type="ECO:0000313" key="2">
    <source>
        <dbReference type="Proteomes" id="UP000255265"/>
    </source>
</evidence>
<dbReference type="Proteomes" id="UP000255265">
    <property type="component" value="Unassembled WGS sequence"/>
</dbReference>
<protein>
    <submittedName>
        <fullName evidence="1">Uncharacterized protein</fullName>
    </submittedName>
</protein>
<sequence length="57" mass="6277">MSSLLTFWSRWMQPTAAPVPVSPAADLFESADAMAGLDPHHAQELREAASAWLRVVR</sequence>
<name>A0A370FTM8_9BURK</name>
<proteinExistence type="predicted"/>
<organism evidence="1 2">
    <name type="scientific">Pseudacidovorax intermedius</name>
    <dbReference type="NCBI Taxonomy" id="433924"/>
    <lineage>
        <taxon>Bacteria</taxon>
        <taxon>Pseudomonadati</taxon>
        <taxon>Pseudomonadota</taxon>
        <taxon>Betaproteobacteria</taxon>
        <taxon>Burkholderiales</taxon>
        <taxon>Comamonadaceae</taxon>
        <taxon>Pseudacidovorax</taxon>
    </lineage>
</organism>
<dbReference type="RefSeq" id="WP_017759417.1">
    <property type="nucleotide sequence ID" value="NZ_QQAV01000001.1"/>
</dbReference>
<dbReference type="AlphaFoldDB" id="A0A370FTM8"/>
<dbReference type="EMBL" id="QQAV01000001">
    <property type="protein sequence ID" value="RDI29098.1"/>
    <property type="molecule type" value="Genomic_DNA"/>
</dbReference>
<evidence type="ECO:0000313" key="1">
    <source>
        <dbReference type="EMBL" id="RDI29098.1"/>
    </source>
</evidence>
<keyword evidence="2" id="KW-1185">Reference proteome</keyword>
<accession>A0A370FTM8</accession>
<comment type="caution">
    <text evidence="1">The sequence shown here is derived from an EMBL/GenBank/DDBJ whole genome shotgun (WGS) entry which is preliminary data.</text>
</comment>